<evidence type="ECO:0008006" key="4">
    <source>
        <dbReference type="Google" id="ProtNLM"/>
    </source>
</evidence>
<evidence type="ECO:0000256" key="1">
    <source>
        <dbReference type="SAM" id="SignalP"/>
    </source>
</evidence>
<proteinExistence type="predicted"/>
<name>A0A915YE08_9BACT</name>
<sequence length="187" mass="21937">MHYLSKYFLFFCLLTSIFSCQLPIKPQTTVTKTTFFDLKNFLDQEVKHLNSSNIKVQKNIRYNKKTEEKVVQIDDWKKELKVFYESDINKPSWSDKYTLDSSSIGDGLSLLHYKAIDQNLSTQVLDIKLIGQKVHSILVVKKTSNQVYESQQYLTYIPGKSYTIKNTQDVILFDKNDYLIEAKYIYS</sequence>
<gene>
    <name evidence="2" type="ORF">AsAng_0020800</name>
</gene>
<feature type="signal peptide" evidence="1">
    <location>
        <begin position="1"/>
        <end position="21"/>
    </location>
</feature>
<evidence type="ECO:0000313" key="3">
    <source>
        <dbReference type="Proteomes" id="UP001060919"/>
    </source>
</evidence>
<dbReference type="KEGG" id="aup:AsAng_0020800"/>
<evidence type="ECO:0000313" key="2">
    <source>
        <dbReference type="EMBL" id="BDS11368.1"/>
    </source>
</evidence>
<accession>A0A915YE08</accession>
<dbReference type="RefSeq" id="WP_264792555.1">
    <property type="nucleotide sequence ID" value="NZ_AP026867.1"/>
</dbReference>
<reference evidence="2" key="1">
    <citation type="submission" date="2022-09" db="EMBL/GenBank/DDBJ databases">
        <title>Aureispira anguillicida sp. nov., isolated from Leptocephalus of Japanese eel Anguilla japonica.</title>
        <authorList>
            <person name="Yuasa K."/>
            <person name="Mekata T."/>
            <person name="Ikunari K."/>
        </authorList>
    </citation>
    <scope>NUCLEOTIDE SEQUENCE</scope>
    <source>
        <strain evidence="2">EL160426</strain>
    </source>
</reference>
<keyword evidence="1" id="KW-0732">Signal</keyword>
<protein>
    <recommendedName>
        <fullName evidence="4">Lipoprotein</fullName>
    </recommendedName>
</protein>
<dbReference type="PROSITE" id="PS51257">
    <property type="entry name" value="PROKAR_LIPOPROTEIN"/>
    <property type="match status" value="1"/>
</dbReference>
<organism evidence="2 3">
    <name type="scientific">Aureispira anguillae</name>
    <dbReference type="NCBI Taxonomy" id="2864201"/>
    <lineage>
        <taxon>Bacteria</taxon>
        <taxon>Pseudomonadati</taxon>
        <taxon>Bacteroidota</taxon>
        <taxon>Saprospiria</taxon>
        <taxon>Saprospirales</taxon>
        <taxon>Saprospiraceae</taxon>
        <taxon>Aureispira</taxon>
    </lineage>
</organism>
<dbReference type="Proteomes" id="UP001060919">
    <property type="component" value="Chromosome"/>
</dbReference>
<dbReference type="EMBL" id="AP026867">
    <property type="protein sequence ID" value="BDS11368.1"/>
    <property type="molecule type" value="Genomic_DNA"/>
</dbReference>
<feature type="chain" id="PRO_5037985471" description="Lipoprotein" evidence="1">
    <location>
        <begin position="22"/>
        <end position="187"/>
    </location>
</feature>
<dbReference type="AlphaFoldDB" id="A0A915YE08"/>
<keyword evidence="3" id="KW-1185">Reference proteome</keyword>